<organism evidence="1 2">
    <name type="scientific">Gomphillus americanus</name>
    <dbReference type="NCBI Taxonomy" id="1940652"/>
    <lineage>
        <taxon>Eukaryota</taxon>
        <taxon>Fungi</taxon>
        <taxon>Dikarya</taxon>
        <taxon>Ascomycota</taxon>
        <taxon>Pezizomycotina</taxon>
        <taxon>Lecanoromycetes</taxon>
        <taxon>OSLEUM clade</taxon>
        <taxon>Ostropomycetidae</taxon>
        <taxon>Ostropales</taxon>
        <taxon>Graphidaceae</taxon>
        <taxon>Gomphilloideae</taxon>
        <taxon>Gomphillus</taxon>
    </lineage>
</organism>
<dbReference type="EMBL" id="CAJPDQ010000003">
    <property type="protein sequence ID" value="CAF9907501.1"/>
    <property type="molecule type" value="Genomic_DNA"/>
</dbReference>
<reference evidence="1" key="1">
    <citation type="submission" date="2021-03" db="EMBL/GenBank/DDBJ databases">
        <authorList>
            <person name="Tagirdzhanova G."/>
        </authorList>
    </citation>
    <scope>NUCLEOTIDE SEQUENCE</scope>
</reference>
<evidence type="ECO:0000313" key="2">
    <source>
        <dbReference type="Proteomes" id="UP000664169"/>
    </source>
</evidence>
<gene>
    <name evidence="1" type="ORF">GOMPHAMPRED_005125</name>
</gene>
<accession>A0A8H3EIU6</accession>
<proteinExistence type="predicted"/>
<dbReference type="Gene3D" id="3.40.50.1110">
    <property type="entry name" value="SGNH hydrolase"/>
    <property type="match status" value="1"/>
</dbReference>
<comment type="caution">
    <text evidence="1">The sequence shown here is derived from an EMBL/GenBank/DDBJ whole genome shotgun (WGS) entry which is preliminary data.</text>
</comment>
<name>A0A8H3EIU6_9LECA</name>
<sequence>MARDKLDPVPFFSNWSGHPVSDLSVAFEAVQNVRSSQSIVYFAGDSSLDNKAWVPSYDSSSQETVPAIYGSFLEPAHPKPDVAYWLNYHLGEKATCLNAAVEASLLRHRDGGLLPQDEFIHDHIRSQDVLIVSVGANDIALSPNIATMFQMVRLTRLTSRKSLEDGSAGSLQYFKWLFGNQVQSYISRLVAKQKPRAIIVCMIYFPLEEEQKGWASLQLKLLGYNQNPGQLQIAIRKIFEQATMQIEIEGTEVLPCALFEALDGKTRTDYVERVEPSVEGGDKMARRFHNLLEPILKIPTKAGKNQ</sequence>
<evidence type="ECO:0000313" key="1">
    <source>
        <dbReference type="EMBL" id="CAF9907501.1"/>
    </source>
</evidence>
<dbReference type="InterPro" id="IPR036514">
    <property type="entry name" value="SGNH_hydro_sf"/>
</dbReference>
<keyword evidence="2" id="KW-1185">Reference proteome</keyword>
<dbReference type="OrthoDB" id="2150942at2759"/>
<dbReference type="AlphaFoldDB" id="A0A8H3EIU6"/>
<protein>
    <submittedName>
        <fullName evidence="1">Uncharacterized protein</fullName>
    </submittedName>
</protein>
<dbReference type="Proteomes" id="UP000664169">
    <property type="component" value="Unassembled WGS sequence"/>
</dbReference>